<protein>
    <submittedName>
        <fullName evidence="1">Uncharacterized protein</fullName>
    </submittedName>
</protein>
<gene>
    <name evidence="1" type="ORF">NUU61_001865</name>
</gene>
<reference evidence="1" key="2">
    <citation type="journal article" date="2023" name="IMA Fungus">
        <title>Comparative genomic study of the Penicillium genus elucidates a diverse pangenome and 15 lateral gene transfer events.</title>
        <authorList>
            <person name="Petersen C."/>
            <person name="Sorensen T."/>
            <person name="Nielsen M.R."/>
            <person name="Sondergaard T.E."/>
            <person name="Sorensen J.L."/>
            <person name="Fitzpatrick D.A."/>
            <person name="Frisvad J.C."/>
            <person name="Nielsen K.L."/>
        </authorList>
    </citation>
    <scope>NUCLEOTIDE SEQUENCE</scope>
    <source>
        <strain evidence="1">IBT 34128</strain>
    </source>
</reference>
<dbReference type="Proteomes" id="UP001141434">
    <property type="component" value="Unassembled WGS sequence"/>
</dbReference>
<keyword evidence="2" id="KW-1185">Reference proteome</keyword>
<accession>A0A9W9KGA6</accession>
<comment type="caution">
    <text evidence="1">The sequence shown here is derived from an EMBL/GenBank/DDBJ whole genome shotgun (WGS) entry which is preliminary data.</text>
</comment>
<sequence length="100" mass="11136">MLHPKACSPPNIPSYKGFMEFVARGMKGRIGKTPTVGTIEGFRRDFEAGLVLRRDYKTPENGTSHLLSLSRRPPPVLEQNDGRLLGLFHYISGGVLLAWL</sequence>
<reference evidence="1" key="1">
    <citation type="submission" date="2022-11" db="EMBL/GenBank/DDBJ databases">
        <authorList>
            <person name="Petersen C."/>
        </authorList>
    </citation>
    <scope>NUCLEOTIDE SEQUENCE</scope>
    <source>
        <strain evidence="1">IBT 34128</strain>
    </source>
</reference>
<dbReference type="OrthoDB" id="4357582at2759"/>
<evidence type="ECO:0000313" key="2">
    <source>
        <dbReference type="Proteomes" id="UP001141434"/>
    </source>
</evidence>
<dbReference type="GeneID" id="81391615"/>
<dbReference type="AlphaFoldDB" id="A0A9W9KGA6"/>
<dbReference type="RefSeq" id="XP_056513514.1">
    <property type="nucleotide sequence ID" value="XM_056652447.1"/>
</dbReference>
<name>A0A9W9KGA6_9EURO</name>
<dbReference type="EMBL" id="JAPMSZ010000004">
    <property type="protein sequence ID" value="KAJ5104518.1"/>
    <property type="molecule type" value="Genomic_DNA"/>
</dbReference>
<evidence type="ECO:0000313" key="1">
    <source>
        <dbReference type="EMBL" id="KAJ5104518.1"/>
    </source>
</evidence>
<proteinExistence type="predicted"/>
<organism evidence="1 2">
    <name type="scientific">Penicillium alfredii</name>
    <dbReference type="NCBI Taxonomy" id="1506179"/>
    <lineage>
        <taxon>Eukaryota</taxon>
        <taxon>Fungi</taxon>
        <taxon>Dikarya</taxon>
        <taxon>Ascomycota</taxon>
        <taxon>Pezizomycotina</taxon>
        <taxon>Eurotiomycetes</taxon>
        <taxon>Eurotiomycetidae</taxon>
        <taxon>Eurotiales</taxon>
        <taxon>Aspergillaceae</taxon>
        <taxon>Penicillium</taxon>
    </lineage>
</organism>